<name>A0A367ZPI4_9BACT</name>
<protein>
    <submittedName>
        <fullName evidence="3">Uncharacterized protein</fullName>
    </submittedName>
</protein>
<feature type="region of interest" description="Disordered" evidence="1">
    <location>
        <begin position="124"/>
        <end position="147"/>
    </location>
</feature>
<evidence type="ECO:0000256" key="1">
    <source>
        <dbReference type="SAM" id="MobiDB-lite"/>
    </source>
</evidence>
<organism evidence="3 4">
    <name type="scientific">Candidatus Ozemobacter sibiricus</name>
    <dbReference type="NCBI Taxonomy" id="2268124"/>
    <lineage>
        <taxon>Bacteria</taxon>
        <taxon>Candidatus Ozemobacteria</taxon>
        <taxon>Candidatus Ozemobacterales</taxon>
        <taxon>Candidatus Ozemobacteraceae</taxon>
        <taxon>Candidatus Ozemobacter</taxon>
    </lineage>
</organism>
<dbReference type="Proteomes" id="UP000252355">
    <property type="component" value="Unassembled WGS sequence"/>
</dbReference>
<comment type="caution">
    <text evidence="3">The sequence shown here is derived from an EMBL/GenBank/DDBJ whole genome shotgun (WGS) entry which is preliminary data.</text>
</comment>
<dbReference type="EMBL" id="QOQW01000014">
    <property type="protein sequence ID" value="RCK79292.1"/>
    <property type="molecule type" value="Genomic_DNA"/>
</dbReference>
<feature type="compositionally biased region" description="Pro residues" evidence="1">
    <location>
        <begin position="136"/>
        <end position="147"/>
    </location>
</feature>
<feature type="chain" id="PRO_5016835058" evidence="2">
    <location>
        <begin position="23"/>
        <end position="147"/>
    </location>
</feature>
<evidence type="ECO:0000256" key="2">
    <source>
        <dbReference type="SAM" id="SignalP"/>
    </source>
</evidence>
<feature type="signal peptide" evidence="2">
    <location>
        <begin position="1"/>
        <end position="22"/>
    </location>
</feature>
<proteinExistence type="predicted"/>
<feature type="compositionally biased region" description="Low complexity" evidence="1">
    <location>
        <begin position="65"/>
        <end position="84"/>
    </location>
</feature>
<evidence type="ECO:0000313" key="4">
    <source>
        <dbReference type="Proteomes" id="UP000252355"/>
    </source>
</evidence>
<gene>
    <name evidence="3" type="ORF">OZSIB_0163</name>
</gene>
<keyword evidence="2" id="KW-0732">Signal</keyword>
<feature type="region of interest" description="Disordered" evidence="1">
    <location>
        <begin position="65"/>
        <end position="91"/>
    </location>
</feature>
<reference evidence="3 4" key="1">
    <citation type="submission" date="2018-05" db="EMBL/GenBank/DDBJ databases">
        <title>A metagenomic window into the 2 km-deep terrestrial subsurface aquifer revealed taxonomically and functionally diverse microbial community comprising novel uncultured bacterial lineages.</title>
        <authorList>
            <person name="Kadnikov V.V."/>
            <person name="Mardanov A.V."/>
            <person name="Beletsky A.V."/>
            <person name="Banks D."/>
            <person name="Pimenov N.V."/>
            <person name="Frank Y.A."/>
            <person name="Karnachuk O.V."/>
            <person name="Ravin N.V."/>
        </authorList>
    </citation>
    <scope>NUCLEOTIDE SEQUENCE [LARGE SCALE GENOMIC DNA]</scope>
    <source>
        <strain evidence="3">BY5</strain>
    </source>
</reference>
<dbReference type="AlphaFoldDB" id="A0A367ZPI4"/>
<sequence>MARPTKIVRARVAWVRPGSALAASLAQVIQRWRARLAEALTAAVGAPAVADRQASLGLSAVGEGQSLAGSRGAGGASSSAAVVEGGPGRAVRPGQAGRFLFDAGRACLAAWERWHQRAPAPRWEPTFVSHTSGPGGPSPSPTPVSSC</sequence>
<accession>A0A367ZPI4</accession>
<evidence type="ECO:0000313" key="3">
    <source>
        <dbReference type="EMBL" id="RCK79292.1"/>
    </source>
</evidence>